<protein>
    <submittedName>
        <fullName evidence="2">LexA repressor</fullName>
        <ecNumber evidence="2">3.4.21.88</ecNumber>
    </submittedName>
</protein>
<keyword evidence="2" id="KW-0378">Hydrolase</keyword>
<name>A0A9D2WQA0_9FIRM</name>
<dbReference type="PROSITE" id="PS50943">
    <property type="entry name" value="HTH_CROC1"/>
    <property type="match status" value="2"/>
</dbReference>
<dbReference type="InterPro" id="IPR036286">
    <property type="entry name" value="LexA/Signal_pep-like_sf"/>
</dbReference>
<dbReference type="InterPro" id="IPR039418">
    <property type="entry name" value="LexA-like"/>
</dbReference>
<evidence type="ECO:0000313" key="2">
    <source>
        <dbReference type="EMBL" id="KAF1084951.1"/>
    </source>
</evidence>
<gene>
    <name evidence="2" type="primary">lexA</name>
    <name evidence="2" type="ORF">SPSYN_01087</name>
</gene>
<dbReference type="SUPFAM" id="SSF51306">
    <property type="entry name" value="LexA/Signal peptidase"/>
    <property type="match status" value="1"/>
</dbReference>
<dbReference type="GO" id="GO:0003677">
    <property type="term" value="F:DNA binding"/>
    <property type="evidence" value="ECO:0007669"/>
    <property type="project" value="InterPro"/>
</dbReference>
<dbReference type="AlphaFoldDB" id="A0A9D2WQA0"/>
<dbReference type="InterPro" id="IPR015927">
    <property type="entry name" value="Peptidase_S24_S26A/B/C"/>
</dbReference>
<dbReference type="OrthoDB" id="1766270at2"/>
<sequence>MATFGERLAKLRKEKELSQADLAGLFKLGQSTIGMYETNKREPDSTVLKGFADFFGVSVDYLLGREYTFAEYLKTLREDKGLSQEQLAGELGVRETTIADLETGKARPGLDFIRLIARTYQLHFNDLLVLAGYGDMADKLSESRNSRPNQAIELLDLLEDSGPARITAGGQPISDEQRIAILRSLINPAGARAKLQIPIVGYIRAGIPLLSEQNIVGMLEIPPDMEGSVDFALIVHGDSLIGVGIAENDLVLCKKSPQAMPGQIVVALVDYDDTTLKFFVKENDRYVLRAANPKYKDIALKPGDQIQGHVVKVFKDPPSINLYREYIYVKDEHLEEWNRIIEEAVGYGIKPEHIRTLIGMQRDMLKQMFGQ</sequence>
<dbReference type="EC" id="3.4.21.88" evidence="2"/>
<dbReference type="PANTHER" id="PTHR33516:SF2">
    <property type="entry name" value="LEXA REPRESSOR-RELATED"/>
    <property type="match status" value="1"/>
</dbReference>
<dbReference type="InterPro" id="IPR001387">
    <property type="entry name" value="Cro/C1-type_HTH"/>
</dbReference>
<dbReference type="Pfam" id="PF00717">
    <property type="entry name" value="Peptidase_S24"/>
    <property type="match status" value="1"/>
</dbReference>
<dbReference type="Proteomes" id="UP000798488">
    <property type="component" value="Unassembled WGS sequence"/>
</dbReference>
<dbReference type="SMART" id="SM00530">
    <property type="entry name" value="HTH_XRE"/>
    <property type="match status" value="2"/>
</dbReference>
<dbReference type="Gene3D" id="1.10.260.40">
    <property type="entry name" value="lambda repressor-like DNA-binding domains"/>
    <property type="match status" value="2"/>
</dbReference>
<dbReference type="CDD" id="cd06529">
    <property type="entry name" value="S24_LexA-like"/>
    <property type="match status" value="1"/>
</dbReference>
<dbReference type="CDD" id="cd00093">
    <property type="entry name" value="HTH_XRE"/>
    <property type="match status" value="2"/>
</dbReference>
<dbReference type="RefSeq" id="WP_161821487.1">
    <property type="nucleotide sequence ID" value="NZ_LSRS01000003.1"/>
</dbReference>
<dbReference type="Gene3D" id="2.10.109.10">
    <property type="entry name" value="Umud Fragment, subunit A"/>
    <property type="match status" value="1"/>
</dbReference>
<evidence type="ECO:0000259" key="1">
    <source>
        <dbReference type="PROSITE" id="PS50943"/>
    </source>
</evidence>
<reference evidence="2" key="1">
    <citation type="submission" date="2016-02" db="EMBL/GenBank/DDBJ databases">
        <title>Draft Genome Sequence of Sporotomaculum syntrophicum Strain FB, a Syntrophic Benzoate Degrader.</title>
        <authorList>
            <person name="Nobu M.K."/>
            <person name="Narihiro T."/>
            <person name="Qiu Y.-L."/>
            <person name="Ohashi A."/>
            <person name="Liu W.-T."/>
            <person name="Yuji S."/>
        </authorList>
    </citation>
    <scope>NUCLEOTIDE SEQUENCE</scope>
    <source>
        <strain evidence="2">FB</strain>
    </source>
</reference>
<dbReference type="PANTHER" id="PTHR33516">
    <property type="entry name" value="LEXA REPRESSOR"/>
    <property type="match status" value="1"/>
</dbReference>
<dbReference type="InterPro" id="IPR050077">
    <property type="entry name" value="LexA_repressor"/>
</dbReference>
<dbReference type="InterPro" id="IPR010982">
    <property type="entry name" value="Lambda_DNA-bd_dom_sf"/>
</dbReference>
<keyword evidence="3" id="KW-1185">Reference proteome</keyword>
<dbReference type="EMBL" id="LSRS01000003">
    <property type="protein sequence ID" value="KAF1084951.1"/>
    <property type="molecule type" value="Genomic_DNA"/>
</dbReference>
<feature type="domain" description="HTH cro/C1-type" evidence="1">
    <location>
        <begin position="73"/>
        <end position="127"/>
    </location>
</feature>
<feature type="domain" description="HTH cro/C1-type" evidence="1">
    <location>
        <begin position="8"/>
        <end position="62"/>
    </location>
</feature>
<evidence type="ECO:0000313" key="3">
    <source>
        <dbReference type="Proteomes" id="UP000798488"/>
    </source>
</evidence>
<proteinExistence type="predicted"/>
<dbReference type="GO" id="GO:0004252">
    <property type="term" value="F:serine-type endopeptidase activity"/>
    <property type="evidence" value="ECO:0007669"/>
    <property type="project" value="UniProtKB-EC"/>
</dbReference>
<organism evidence="2 3">
    <name type="scientific">Sporotomaculum syntrophicum</name>
    <dbReference type="NCBI Taxonomy" id="182264"/>
    <lineage>
        <taxon>Bacteria</taxon>
        <taxon>Bacillati</taxon>
        <taxon>Bacillota</taxon>
        <taxon>Clostridia</taxon>
        <taxon>Eubacteriales</taxon>
        <taxon>Desulfallaceae</taxon>
        <taxon>Sporotomaculum</taxon>
    </lineage>
</organism>
<accession>A0A9D2WQA0</accession>
<dbReference type="Pfam" id="PF01381">
    <property type="entry name" value="HTH_3"/>
    <property type="match status" value="2"/>
</dbReference>
<dbReference type="SUPFAM" id="SSF47413">
    <property type="entry name" value="lambda repressor-like DNA-binding domains"/>
    <property type="match status" value="2"/>
</dbReference>
<comment type="caution">
    <text evidence="2">The sequence shown here is derived from an EMBL/GenBank/DDBJ whole genome shotgun (WGS) entry which is preliminary data.</text>
</comment>